<evidence type="ECO:0000313" key="2">
    <source>
        <dbReference type="EMBL" id="CDI97757.2"/>
    </source>
</evidence>
<dbReference type="CDD" id="cd19071">
    <property type="entry name" value="AKR_AKR1-5-like"/>
    <property type="match status" value="1"/>
</dbReference>
<dbReference type="InterPro" id="IPR020471">
    <property type="entry name" value="AKR"/>
</dbReference>
<gene>
    <name evidence="2" type="ORF">EmuJ_000156050</name>
</gene>
<dbReference type="EMBL" id="LN902846">
    <property type="protein sequence ID" value="CDI97757.2"/>
    <property type="molecule type" value="Genomic_DNA"/>
</dbReference>
<protein>
    <submittedName>
        <fullName evidence="2">Aldo keto reductase</fullName>
    </submittedName>
</protein>
<proteinExistence type="predicted"/>
<dbReference type="Proteomes" id="UP000017246">
    <property type="component" value="Unassembled WGS sequence"/>
</dbReference>
<reference evidence="2" key="1">
    <citation type="journal article" date="2013" name="Nature">
        <title>The genomes of four tapeworm species reveal adaptations to parasitism.</title>
        <authorList>
            <person name="Tsai I.J."/>
            <person name="Zarowiecki M."/>
            <person name="Holroyd N."/>
            <person name="Garciarrubio A."/>
            <person name="Sanchez-Flores A."/>
            <person name="Brooks K.L."/>
            <person name="Tracey A."/>
            <person name="Bobes R.J."/>
            <person name="Fragoso G."/>
            <person name="Sciutto E."/>
            <person name="Aslett M."/>
            <person name="Beasley H."/>
            <person name="Bennett H.M."/>
            <person name="Cai J."/>
            <person name="Camicia F."/>
            <person name="Clark R."/>
            <person name="Cucher M."/>
            <person name="De Silva N."/>
            <person name="Day T.A."/>
            <person name="Deplazes P."/>
            <person name="Estrada K."/>
            <person name="Fernandez C."/>
            <person name="Holland P.W."/>
            <person name="Hou J."/>
            <person name="Hu S."/>
            <person name="Huckvale T."/>
            <person name="Hung S.S."/>
            <person name="Kamenetzky L."/>
            <person name="Keane J.A."/>
            <person name="Kiss F."/>
            <person name="Koziol U."/>
            <person name="Lambert O."/>
            <person name="Liu K."/>
            <person name="Luo X."/>
            <person name="Luo Y."/>
            <person name="Macchiaroli N."/>
            <person name="Nichol S."/>
            <person name="Paps J."/>
            <person name="Parkinson J."/>
            <person name="Pouchkina-Stantcheva N."/>
            <person name="Riddiford N."/>
            <person name="Rosenzvit M."/>
            <person name="Salinas G."/>
            <person name="Wasmuth J.D."/>
            <person name="Zamanian M."/>
            <person name="Zheng Y."/>
            <person name="Cai X."/>
            <person name="Soberon X."/>
            <person name="Olson P.D."/>
            <person name="Laclette J.P."/>
            <person name="Brehm K."/>
            <person name="Berriman M."/>
            <person name="Garciarrubio A."/>
            <person name="Bobes R.J."/>
            <person name="Fragoso G."/>
            <person name="Sanchez-Flores A."/>
            <person name="Estrada K."/>
            <person name="Cevallos M.A."/>
            <person name="Morett E."/>
            <person name="Gonzalez V."/>
            <person name="Portillo T."/>
            <person name="Ochoa-Leyva A."/>
            <person name="Jose M.V."/>
            <person name="Sciutto E."/>
            <person name="Landa A."/>
            <person name="Jimenez L."/>
            <person name="Valdes V."/>
            <person name="Carrero J.C."/>
            <person name="Larralde C."/>
            <person name="Morales-Montor J."/>
            <person name="Limon-Lason J."/>
            <person name="Soberon X."/>
            <person name="Laclette J.P."/>
        </authorList>
    </citation>
    <scope>NUCLEOTIDE SEQUENCE [LARGE SCALE GENOMIC DNA]</scope>
</reference>
<dbReference type="PRINTS" id="PR00069">
    <property type="entry name" value="ALDKETRDTASE"/>
</dbReference>
<evidence type="ECO:0000313" key="3">
    <source>
        <dbReference type="Proteomes" id="UP000017246"/>
    </source>
</evidence>
<dbReference type="InterPro" id="IPR036812">
    <property type="entry name" value="NAD(P)_OxRdtase_dom_sf"/>
</dbReference>
<dbReference type="Gene3D" id="3.20.20.100">
    <property type="entry name" value="NADP-dependent oxidoreductase domain"/>
    <property type="match status" value="1"/>
</dbReference>
<dbReference type="PANTHER" id="PTHR11732">
    <property type="entry name" value="ALDO/KETO REDUCTASE"/>
    <property type="match status" value="1"/>
</dbReference>
<feature type="domain" description="NADP-dependent oxidoreductase" evidence="1">
    <location>
        <begin position="74"/>
        <end position="196"/>
    </location>
</feature>
<sequence length="225" mass="25437">MSNGNLLFNSGHKLPQLGFGTFAVEVAISSGFRRIDCSMIYGNEKEVDEKTFSLLRRYSLHIWDCLLSECSFACELSIKNLGVQYLGLYLIHHPVSFQIKEGMTFNVSDPSSLVFEYHELEDTWKAMKELVSAGHVKSIGVSNFNKRQIERILASCTIPPAVNQVEVNIHWLNTKLVGFRHSKNIEVEGYGPLGSPGTKKYVCVYRHCQLIGRLGFKLAHLAHCW</sequence>
<dbReference type="PROSITE" id="PS00062">
    <property type="entry name" value="ALDOKETO_REDUCTASE_2"/>
    <property type="match status" value="1"/>
</dbReference>
<dbReference type="SUPFAM" id="SSF51430">
    <property type="entry name" value="NAD(P)-linked oxidoreductase"/>
    <property type="match status" value="1"/>
</dbReference>
<keyword evidence="3" id="KW-1185">Reference proteome</keyword>
<reference evidence="2" key="2">
    <citation type="submission" date="2015-11" db="EMBL/GenBank/DDBJ databases">
        <authorList>
            <person name="Zhang Y."/>
            <person name="Guo Z."/>
        </authorList>
    </citation>
    <scope>NUCLEOTIDE SEQUENCE</scope>
</reference>
<name>A0A087VZJ2_ECHMU</name>
<dbReference type="GO" id="GO:0016491">
    <property type="term" value="F:oxidoreductase activity"/>
    <property type="evidence" value="ECO:0007669"/>
    <property type="project" value="InterPro"/>
</dbReference>
<dbReference type="InterPro" id="IPR023210">
    <property type="entry name" value="NADP_OxRdtase_dom"/>
</dbReference>
<dbReference type="AlphaFoldDB" id="A0A087VZJ2"/>
<dbReference type="Pfam" id="PF00248">
    <property type="entry name" value="Aldo_ket_red"/>
    <property type="match status" value="1"/>
</dbReference>
<dbReference type="InterPro" id="IPR018170">
    <property type="entry name" value="Aldo/ket_reductase_CS"/>
</dbReference>
<dbReference type="eggNOG" id="KOG1577">
    <property type="taxonomic scope" value="Eukaryota"/>
</dbReference>
<evidence type="ECO:0000259" key="1">
    <source>
        <dbReference type="Pfam" id="PF00248"/>
    </source>
</evidence>
<organism evidence="2 3">
    <name type="scientific">Echinococcus multilocularis</name>
    <name type="common">Fox tapeworm</name>
    <dbReference type="NCBI Taxonomy" id="6211"/>
    <lineage>
        <taxon>Eukaryota</taxon>
        <taxon>Metazoa</taxon>
        <taxon>Spiralia</taxon>
        <taxon>Lophotrochozoa</taxon>
        <taxon>Platyhelminthes</taxon>
        <taxon>Cestoda</taxon>
        <taxon>Eucestoda</taxon>
        <taxon>Cyclophyllidea</taxon>
        <taxon>Taeniidae</taxon>
        <taxon>Echinococcus</taxon>
    </lineage>
</organism>
<dbReference type="OrthoDB" id="416253at2759"/>
<dbReference type="STRING" id="6211.A0A087VZJ2"/>
<accession>A0A087VZJ2</accession>